<evidence type="ECO:0000313" key="2">
    <source>
        <dbReference type="Proteomes" id="UP000002190"/>
    </source>
</evidence>
<dbReference type="Proteomes" id="UP000002190">
    <property type="component" value="Chromosome 2"/>
</dbReference>
<proteinExistence type="predicted"/>
<accession>D5WG56</accession>
<sequence length="40" mass="4812">MEWLERRQSGLQAFEGCLHDFDSRFANEPAFRVTERVRQV</sequence>
<dbReference type="AlphaFoldDB" id="D5WG56"/>
<reference evidence="2" key="1">
    <citation type="submission" date="2010-04" db="EMBL/GenBank/DDBJ databases">
        <title>Complete sequence of chromosome 2 of Burkholderia sp. CCGE1002.</title>
        <authorList>
            <consortium name="US DOE Joint Genome Institute"/>
            <person name="Lucas S."/>
            <person name="Copeland A."/>
            <person name="Lapidus A."/>
            <person name="Cheng J.-F."/>
            <person name="Bruce D."/>
            <person name="Goodwin L."/>
            <person name="Pitluck S."/>
            <person name="Chertkov O."/>
            <person name="Detter J.C."/>
            <person name="Han C."/>
            <person name="Tapia R."/>
            <person name="Land M."/>
            <person name="Hauser L."/>
            <person name="Kyrpides N."/>
            <person name="Ovchinnikova G."/>
            <person name="Martinez-Romero E."/>
            <person name="Hernandez M.A.R."/>
            <person name="Tiedje J.M."/>
            <person name="Woyke T."/>
        </authorList>
    </citation>
    <scope>NUCLEOTIDE SEQUENCE [LARGE SCALE GENOMIC DNA]</scope>
    <source>
        <strain evidence="2">CCGE1002</strain>
    </source>
</reference>
<dbReference type="EMBL" id="CP002014">
    <property type="protein sequence ID" value="ADG19432.1"/>
    <property type="molecule type" value="Genomic_DNA"/>
</dbReference>
<protein>
    <submittedName>
        <fullName evidence="1">Uncharacterized protein</fullName>
    </submittedName>
</protein>
<name>D5WG56_PARAM</name>
<dbReference type="HOGENOM" id="CLU_3286348_0_0_4"/>
<dbReference type="KEGG" id="bge:BC1002_5507"/>
<reference evidence="1 2" key="2">
    <citation type="journal article" date="2012" name="J. Bacteriol.">
        <title>Genome Sequences of Burkholderia sp. Strains CCGE1002 and H160, Isolated from Legume Nodules in Mexico and Brazil.</title>
        <authorList>
            <person name="Ormeno-Orrillo E."/>
            <person name="Rogel M.A."/>
            <person name="Chueire L.M."/>
            <person name="Tiedje J.M."/>
            <person name="Martinez-Romero E."/>
            <person name="Hungria M."/>
        </authorList>
    </citation>
    <scope>NUCLEOTIDE SEQUENCE [LARGE SCALE GENOMIC DNA]</scope>
    <source>
        <strain evidence="1 2">CCGE1002</strain>
    </source>
</reference>
<organism evidence="1 2">
    <name type="scientific">Paraburkholderia atlantica</name>
    <dbReference type="NCBI Taxonomy" id="2654982"/>
    <lineage>
        <taxon>Bacteria</taxon>
        <taxon>Pseudomonadati</taxon>
        <taxon>Pseudomonadota</taxon>
        <taxon>Betaproteobacteria</taxon>
        <taxon>Burkholderiales</taxon>
        <taxon>Burkholderiaceae</taxon>
        <taxon>Paraburkholderia</taxon>
    </lineage>
</organism>
<gene>
    <name evidence="1" type="ordered locus">BC1002_5507</name>
</gene>
<evidence type="ECO:0000313" key="1">
    <source>
        <dbReference type="EMBL" id="ADG19432.1"/>
    </source>
</evidence>